<dbReference type="InterPro" id="IPR006135">
    <property type="entry name" value="T3SS_substrate_exporter"/>
</dbReference>
<dbReference type="FunFam" id="3.40.1690.10:FF:000001">
    <property type="entry name" value="Flagellar biosynthetic protein FlhB"/>
    <property type="match status" value="1"/>
</dbReference>
<comment type="caution">
    <text evidence="15">The sequence shown here is derived from an EMBL/GenBank/DDBJ whole genome shotgun (WGS) entry which is preliminary data.</text>
</comment>
<feature type="compositionally biased region" description="Basic and acidic residues" evidence="14">
    <location>
        <begin position="7"/>
        <end position="25"/>
    </location>
</feature>
<dbReference type="NCBIfam" id="TIGR00328">
    <property type="entry name" value="flhB"/>
    <property type="match status" value="1"/>
</dbReference>
<dbReference type="PANTHER" id="PTHR30531:SF12">
    <property type="entry name" value="FLAGELLAR BIOSYNTHETIC PROTEIN FLHB"/>
    <property type="match status" value="1"/>
</dbReference>
<keyword evidence="7 13" id="KW-1005">Bacterial flagellum biogenesis</keyword>
<evidence type="ECO:0000313" key="16">
    <source>
        <dbReference type="Proteomes" id="UP000253941"/>
    </source>
</evidence>
<comment type="similarity">
    <text evidence="2 13">Belongs to the type III secretion exporter family.</text>
</comment>
<protein>
    <recommendedName>
        <fullName evidence="3 13">Flagellar biosynthetic protein FlhB</fullName>
    </recommendedName>
</protein>
<keyword evidence="5 13" id="KW-1003">Cell membrane</keyword>
<dbReference type="GO" id="GO:0044780">
    <property type="term" value="P:bacterial-type flagellum assembly"/>
    <property type="evidence" value="ECO:0007669"/>
    <property type="project" value="InterPro"/>
</dbReference>
<dbReference type="GO" id="GO:0009306">
    <property type="term" value="P:protein secretion"/>
    <property type="evidence" value="ECO:0007669"/>
    <property type="project" value="InterPro"/>
</dbReference>
<evidence type="ECO:0000256" key="2">
    <source>
        <dbReference type="ARBA" id="ARBA00010690"/>
    </source>
</evidence>
<evidence type="ECO:0000256" key="3">
    <source>
        <dbReference type="ARBA" id="ARBA00021622"/>
    </source>
</evidence>
<dbReference type="InterPro" id="IPR029025">
    <property type="entry name" value="T3SS_substrate_exporter_C"/>
</dbReference>
<keyword evidence="15" id="KW-0969">Cilium</keyword>
<proteinExistence type="inferred from homology"/>
<gene>
    <name evidence="13 15" type="primary">flhB</name>
    <name evidence="15" type="ORF">DRB17_16065</name>
</gene>
<feature type="transmembrane region" description="Helical" evidence="13">
    <location>
        <begin position="147"/>
        <end position="167"/>
    </location>
</feature>
<dbReference type="Gene3D" id="6.10.250.2080">
    <property type="match status" value="1"/>
</dbReference>
<evidence type="ECO:0000256" key="13">
    <source>
        <dbReference type="RuleBase" id="RU364091"/>
    </source>
</evidence>
<dbReference type="EMBL" id="QPMH01000019">
    <property type="protein sequence ID" value="RDD60846.1"/>
    <property type="molecule type" value="Genomic_DNA"/>
</dbReference>
<evidence type="ECO:0000256" key="11">
    <source>
        <dbReference type="ARBA" id="ARBA00023225"/>
    </source>
</evidence>
<keyword evidence="10 13" id="KW-0472">Membrane</keyword>
<comment type="subcellular location">
    <subcellularLocation>
        <location evidence="1">Cell membrane</location>
        <topology evidence="1">Multi-pass membrane protein</topology>
    </subcellularLocation>
</comment>
<dbReference type="InterPro" id="IPR006136">
    <property type="entry name" value="FlhB"/>
</dbReference>
<evidence type="ECO:0000256" key="5">
    <source>
        <dbReference type="ARBA" id="ARBA00022475"/>
    </source>
</evidence>
<comment type="function">
    <text evidence="12 13">Required for formation of the rod structure in the basal body of the flagellar apparatus. Together with FliI and FliH, may constitute the export apparatus of flagellin.</text>
</comment>
<evidence type="ECO:0000256" key="10">
    <source>
        <dbReference type="ARBA" id="ARBA00023136"/>
    </source>
</evidence>
<dbReference type="Proteomes" id="UP000253941">
    <property type="component" value="Unassembled WGS sequence"/>
</dbReference>
<feature type="transmembrane region" description="Helical" evidence="13">
    <location>
        <begin position="34"/>
        <end position="55"/>
    </location>
</feature>
<keyword evidence="15" id="KW-0282">Flagellum</keyword>
<accession>A0A369TD53</accession>
<evidence type="ECO:0000256" key="8">
    <source>
        <dbReference type="ARBA" id="ARBA00022927"/>
    </source>
</evidence>
<dbReference type="SUPFAM" id="SSF160544">
    <property type="entry name" value="EscU C-terminal domain-like"/>
    <property type="match status" value="1"/>
</dbReference>
<keyword evidence="11 13" id="KW-1006">Bacterial flagellum protein export</keyword>
<keyword evidence="8 13" id="KW-0653">Protein transport</keyword>
<feature type="region of interest" description="Disordered" evidence="14">
    <location>
        <begin position="1"/>
        <end position="25"/>
    </location>
</feature>
<evidence type="ECO:0000256" key="7">
    <source>
        <dbReference type="ARBA" id="ARBA00022795"/>
    </source>
</evidence>
<dbReference type="AlphaFoldDB" id="A0A369TD53"/>
<keyword evidence="6 13" id="KW-0812">Transmembrane</keyword>
<dbReference type="PANTHER" id="PTHR30531">
    <property type="entry name" value="FLAGELLAR BIOSYNTHETIC PROTEIN FLHB"/>
    <property type="match status" value="1"/>
</dbReference>
<evidence type="ECO:0000256" key="4">
    <source>
        <dbReference type="ARBA" id="ARBA00022448"/>
    </source>
</evidence>
<evidence type="ECO:0000313" key="15">
    <source>
        <dbReference type="EMBL" id="RDD60846.1"/>
    </source>
</evidence>
<feature type="transmembrane region" description="Helical" evidence="13">
    <location>
        <begin position="187"/>
        <end position="212"/>
    </location>
</feature>
<keyword evidence="4 13" id="KW-0813">Transport</keyword>
<evidence type="ECO:0000256" key="6">
    <source>
        <dbReference type="ARBA" id="ARBA00022692"/>
    </source>
</evidence>
<evidence type="ECO:0000256" key="14">
    <source>
        <dbReference type="SAM" id="MobiDB-lite"/>
    </source>
</evidence>
<dbReference type="Pfam" id="PF01312">
    <property type="entry name" value="Bac_export_2"/>
    <property type="match status" value="1"/>
</dbReference>
<dbReference type="PRINTS" id="PR00950">
    <property type="entry name" value="TYPE3IMSPROT"/>
</dbReference>
<dbReference type="GO" id="GO:0005886">
    <property type="term" value="C:plasma membrane"/>
    <property type="evidence" value="ECO:0007669"/>
    <property type="project" value="UniProtKB-SubCell"/>
</dbReference>
<evidence type="ECO:0000256" key="1">
    <source>
        <dbReference type="ARBA" id="ARBA00004651"/>
    </source>
</evidence>
<feature type="transmembrane region" description="Helical" evidence="13">
    <location>
        <begin position="87"/>
        <end position="111"/>
    </location>
</feature>
<dbReference type="Gene3D" id="3.40.1690.10">
    <property type="entry name" value="secretion proteins EscU"/>
    <property type="match status" value="1"/>
</dbReference>
<keyword evidence="16" id="KW-1185">Reference proteome</keyword>
<name>A0A369TD53_9PROT</name>
<dbReference type="RefSeq" id="WP_114583242.1">
    <property type="nucleotide sequence ID" value="NZ_QPMH01000019.1"/>
</dbReference>
<evidence type="ECO:0000256" key="12">
    <source>
        <dbReference type="ARBA" id="ARBA00025078"/>
    </source>
</evidence>
<sequence length="362" mass="40227">MAEEQDDSQKTEEPTERKLQQAREKGQIAKSQEVNHWFIILAFGLMLAIFAPYTAQGIADALYPFIAKAHSLPATGGGLGDLLIETFLGIAAALALPILVTILAALAAGFLQTGFLVTAEQLKPKLEKISLIKGAKRLFSLRSIMEFAKGILKLTIVATVIFLLVWPERDRIPRMTELGVVELLETLRWLGLKVIVAVLSVMTVVATLDFAFQKYQHHKQMRMSRQEVKDEYKQTEGDPQVKQRLRQLRMEKSRKRMMSAVPEADVVVANPTHYALALTYRHGEMAAPKVVAKGTDLVAQRIREIAEENDVPVVENPPLARALHASVEIDQEIPPEHFKAVAEIIGYVMRLKGKMPGGAARP</sequence>
<evidence type="ECO:0000256" key="9">
    <source>
        <dbReference type="ARBA" id="ARBA00022989"/>
    </source>
</evidence>
<organism evidence="15 16">
    <name type="scientific">Ferruginivarius sediminum</name>
    <dbReference type="NCBI Taxonomy" id="2661937"/>
    <lineage>
        <taxon>Bacteria</taxon>
        <taxon>Pseudomonadati</taxon>
        <taxon>Pseudomonadota</taxon>
        <taxon>Alphaproteobacteria</taxon>
        <taxon>Rhodospirillales</taxon>
        <taxon>Rhodospirillaceae</taxon>
        <taxon>Ferruginivarius</taxon>
    </lineage>
</organism>
<reference evidence="15 16" key="1">
    <citation type="submission" date="2018-07" db="EMBL/GenBank/DDBJ databases">
        <title>Venubactetium sediminum gen. nov., sp. nov., isolated from a marine solar saltern.</title>
        <authorList>
            <person name="Wang S."/>
        </authorList>
    </citation>
    <scope>NUCLEOTIDE SEQUENCE [LARGE SCALE GENOMIC DNA]</scope>
    <source>
        <strain evidence="15 16">WD2A32</strain>
    </source>
</reference>
<keyword evidence="9 13" id="KW-1133">Transmembrane helix</keyword>
<keyword evidence="15" id="KW-0966">Cell projection</keyword>